<dbReference type="Pfam" id="PF08348">
    <property type="entry name" value="PAS_6"/>
    <property type="match status" value="1"/>
</dbReference>
<dbReference type="InterPro" id="IPR039446">
    <property type="entry name" value="DauR-like"/>
</dbReference>
<feature type="domain" description="YheO-like" evidence="1">
    <location>
        <begin position="39"/>
        <end position="143"/>
    </location>
</feature>
<accession>A0AAX2H9Y1</accession>
<dbReference type="PANTHER" id="PTHR35568:SF1">
    <property type="entry name" value="TRANSCRIPTIONAL REGULATOR DAUR"/>
    <property type="match status" value="1"/>
</dbReference>
<evidence type="ECO:0000313" key="2">
    <source>
        <dbReference type="EMBL" id="SOB53100.1"/>
    </source>
</evidence>
<dbReference type="PANTHER" id="PTHR35568">
    <property type="entry name" value="TRANSCRIPTIONAL REGULATOR DAUR"/>
    <property type="match status" value="1"/>
</dbReference>
<dbReference type="RefSeq" id="WP_254656941.1">
    <property type="nucleotide sequence ID" value="NZ_JAAQXX010000002.1"/>
</dbReference>
<evidence type="ECO:0000313" key="3">
    <source>
        <dbReference type="Proteomes" id="UP000219564"/>
    </source>
</evidence>
<gene>
    <name evidence="2" type="ORF">PLUA15_280040</name>
</gene>
<dbReference type="EMBL" id="OBKZ01000021">
    <property type="protein sequence ID" value="SOB53100.1"/>
    <property type="molecule type" value="Genomic_DNA"/>
</dbReference>
<evidence type="ECO:0000259" key="1">
    <source>
        <dbReference type="Pfam" id="PF08348"/>
    </source>
</evidence>
<reference evidence="2 3" key="1">
    <citation type="submission" date="2017-08" db="EMBL/GenBank/DDBJ databases">
        <authorList>
            <person name="Chaillou S."/>
        </authorList>
    </citation>
    <scope>NUCLEOTIDE SEQUENCE [LARGE SCALE GENOMIC DNA]</scope>
    <source>
        <strain evidence="2 3">MFPA15A1205</strain>
    </source>
</reference>
<sequence length="236" mass="26073">MKSVRRSSLRVTCQSQVDCVQFPLSTFTYCLPPMINIAFMNATADGIAALLFPDLEAVVHDLRSGQIAHIANGFSKRKVGDASLITDLPELDKGLDVIGPYEKAAPNNRVLRSISIAARGPDGQVAALLCLNFDVTVLTQVQKLLSGYVVGVQPQARPAPLFRTDWREQLNAIVQAISVKQNVRQSEFGRTEIMLTLAHARAAGLLDIRNFIDYFSEYFDISRATVYNYLKATPKE</sequence>
<dbReference type="AlphaFoldDB" id="A0AAX2H9Y1"/>
<dbReference type="InterPro" id="IPR013559">
    <property type="entry name" value="YheO"/>
</dbReference>
<comment type="caution">
    <text evidence="2">The sequence shown here is derived from an EMBL/GenBank/DDBJ whole genome shotgun (WGS) entry which is preliminary data.</text>
</comment>
<protein>
    <recommendedName>
        <fullName evidence="1">YheO-like domain-containing protein</fullName>
    </recommendedName>
</protein>
<dbReference type="Proteomes" id="UP000219564">
    <property type="component" value="Unassembled WGS sequence"/>
</dbReference>
<proteinExistence type="predicted"/>
<name>A0AAX2H9Y1_9PSED</name>
<organism evidence="2 3">
    <name type="scientific">Pseudomonas lundensis</name>
    <dbReference type="NCBI Taxonomy" id="86185"/>
    <lineage>
        <taxon>Bacteria</taxon>
        <taxon>Pseudomonadati</taxon>
        <taxon>Pseudomonadota</taxon>
        <taxon>Gammaproteobacteria</taxon>
        <taxon>Pseudomonadales</taxon>
        <taxon>Pseudomonadaceae</taxon>
        <taxon>Pseudomonas</taxon>
    </lineage>
</organism>